<reference evidence="1 2" key="1">
    <citation type="submission" date="2019-05" db="EMBL/GenBank/DDBJ databases">
        <title>Another draft genome of Portunus trituberculatus and its Hox gene families provides insights of decapod evolution.</title>
        <authorList>
            <person name="Jeong J.-H."/>
            <person name="Song I."/>
            <person name="Kim S."/>
            <person name="Choi T."/>
            <person name="Kim D."/>
            <person name="Ryu S."/>
            <person name="Kim W."/>
        </authorList>
    </citation>
    <scope>NUCLEOTIDE SEQUENCE [LARGE SCALE GENOMIC DNA]</scope>
    <source>
        <tissue evidence="1">Muscle</tissue>
    </source>
</reference>
<evidence type="ECO:0000313" key="2">
    <source>
        <dbReference type="Proteomes" id="UP000324222"/>
    </source>
</evidence>
<organism evidence="1 2">
    <name type="scientific">Portunus trituberculatus</name>
    <name type="common">Swimming crab</name>
    <name type="synonym">Neptunus trituberculatus</name>
    <dbReference type="NCBI Taxonomy" id="210409"/>
    <lineage>
        <taxon>Eukaryota</taxon>
        <taxon>Metazoa</taxon>
        <taxon>Ecdysozoa</taxon>
        <taxon>Arthropoda</taxon>
        <taxon>Crustacea</taxon>
        <taxon>Multicrustacea</taxon>
        <taxon>Malacostraca</taxon>
        <taxon>Eumalacostraca</taxon>
        <taxon>Eucarida</taxon>
        <taxon>Decapoda</taxon>
        <taxon>Pleocyemata</taxon>
        <taxon>Brachyura</taxon>
        <taxon>Eubrachyura</taxon>
        <taxon>Portunoidea</taxon>
        <taxon>Portunidae</taxon>
        <taxon>Portuninae</taxon>
        <taxon>Portunus</taxon>
    </lineage>
</organism>
<gene>
    <name evidence="1" type="ORF">E2C01_077007</name>
</gene>
<name>A0A5B7INF2_PORTR</name>
<protein>
    <submittedName>
        <fullName evidence="1">Uncharacterized protein</fullName>
    </submittedName>
</protein>
<proteinExistence type="predicted"/>
<dbReference type="AlphaFoldDB" id="A0A5B7INF2"/>
<evidence type="ECO:0000313" key="1">
    <source>
        <dbReference type="EMBL" id="MPC82348.1"/>
    </source>
</evidence>
<keyword evidence="2" id="KW-1185">Reference proteome</keyword>
<dbReference type="EMBL" id="VSRR010059489">
    <property type="protein sequence ID" value="MPC82348.1"/>
    <property type="molecule type" value="Genomic_DNA"/>
</dbReference>
<sequence length="55" mass="6373">MFYLHNYDQHNARCLHATLASVRLTPSVLGRIFTIHSGDYLMILYSFRNLFGGLK</sequence>
<dbReference type="Proteomes" id="UP000324222">
    <property type="component" value="Unassembled WGS sequence"/>
</dbReference>
<comment type="caution">
    <text evidence="1">The sequence shown here is derived from an EMBL/GenBank/DDBJ whole genome shotgun (WGS) entry which is preliminary data.</text>
</comment>
<accession>A0A5B7INF2</accession>